<evidence type="ECO:0000256" key="8">
    <source>
        <dbReference type="ARBA" id="ARBA00037998"/>
    </source>
</evidence>
<dbReference type="GO" id="GO:0005886">
    <property type="term" value="C:plasma membrane"/>
    <property type="evidence" value="ECO:0007669"/>
    <property type="project" value="UniProtKB-SubCell"/>
</dbReference>
<dbReference type="Pfam" id="PF02653">
    <property type="entry name" value="BPD_transp_2"/>
    <property type="match status" value="1"/>
</dbReference>
<evidence type="ECO:0000313" key="10">
    <source>
        <dbReference type="EMBL" id="RPF49879.1"/>
    </source>
</evidence>
<comment type="subcellular location">
    <subcellularLocation>
        <location evidence="1">Cell membrane</location>
        <topology evidence="1">Multi-pass membrane protein</topology>
    </subcellularLocation>
</comment>
<keyword evidence="7 9" id="KW-0472">Membrane</keyword>
<dbReference type="EMBL" id="RKRE01000001">
    <property type="protein sequence ID" value="RPF49879.1"/>
    <property type="molecule type" value="Genomic_DNA"/>
</dbReference>
<evidence type="ECO:0000313" key="11">
    <source>
        <dbReference type="Proteomes" id="UP000282654"/>
    </source>
</evidence>
<accession>A0A3N5AXZ7</accession>
<dbReference type="PANTHER" id="PTHR11795:SF445">
    <property type="entry name" value="AMINO ACID ABC TRANSPORTER PERMEASE PROTEIN"/>
    <property type="match status" value="1"/>
</dbReference>
<comment type="caution">
    <text evidence="10">The sequence shown here is derived from an EMBL/GenBank/DDBJ whole genome shotgun (WGS) entry which is preliminary data.</text>
</comment>
<feature type="transmembrane region" description="Helical" evidence="9">
    <location>
        <begin position="267"/>
        <end position="283"/>
    </location>
</feature>
<dbReference type="PANTHER" id="PTHR11795">
    <property type="entry name" value="BRANCHED-CHAIN AMINO ACID TRANSPORT SYSTEM PERMEASE PROTEIN LIVH"/>
    <property type="match status" value="1"/>
</dbReference>
<keyword evidence="3" id="KW-1003">Cell membrane</keyword>
<sequence length="289" mass="31036">MSDAAQVLVNSLITGSIYLLAGTGLTLTYGLSRFPNFAFAEFLTFGAYIGYLTMQYPTGCLAIALVTAALATGLLSLAAYFTVFRPLINRRAALIPLMIASIGLGYVIRYSLGECWSWAALSYQQVWQTFTIGDTHITLLWLYLILAATATSIVLHLLFVFTRIGKAIRATAANPELAQASGINTERVTLFVWFVGGALAGVAGVFRAADTQLYPMLGWDILLPVFASVVLGGIGSFYGLLIAAAILGIAENFGIVVLQALGLSTEYRMAVAFLVLILVLIFRPRGLGR</sequence>
<dbReference type="OrthoDB" id="9807115at2"/>
<keyword evidence="11" id="KW-1185">Reference proteome</keyword>
<evidence type="ECO:0000256" key="6">
    <source>
        <dbReference type="ARBA" id="ARBA00022989"/>
    </source>
</evidence>
<dbReference type="RefSeq" id="WP_123928038.1">
    <property type="nucleotide sequence ID" value="NZ_RKRE01000001.1"/>
</dbReference>
<dbReference type="InterPro" id="IPR001851">
    <property type="entry name" value="ABC_transp_permease"/>
</dbReference>
<proteinExistence type="inferred from homology"/>
<dbReference type="GO" id="GO:0006865">
    <property type="term" value="P:amino acid transport"/>
    <property type="evidence" value="ECO:0007669"/>
    <property type="project" value="UniProtKB-KW"/>
</dbReference>
<dbReference type="Proteomes" id="UP000282654">
    <property type="component" value="Unassembled WGS sequence"/>
</dbReference>
<evidence type="ECO:0000256" key="4">
    <source>
        <dbReference type="ARBA" id="ARBA00022692"/>
    </source>
</evidence>
<evidence type="ECO:0000256" key="2">
    <source>
        <dbReference type="ARBA" id="ARBA00022448"/>
    </source>
</evidence>
<keyword evidence="2" id="KW-0813">Transport</keyword>
<dbReference type="CDD" id="cd06582">
    <property type="entry name" value="TM_PBP1_LivH_like"/>
    <property type="match status" value="1"/>
</dbReference>
<feature type="transmembrane region" description="Helical" evidence="9">
    <location>
        <begin position="93"/>
        <end position="112"/>
    </location>
</feature>
<name>A0A3N5AXZ7_9THEO</name>
<gene>
    <name evidence="10" type="ORF">EDD75_0705</name>
</gene>
<dbReference type="GO" id="GO:0022857">
    <property type="term" value="F:transmembrane transporter activity"/>
    <property type="evidence" value="ECO:0007669"/>
    <property type="project" value="InterPro"/>
</dbReference>
<keyword evidence="5" id="KW-0029">Amino-acid transport</keyword>
<evidence type="ECO:0000256" key="7">
    <source>
        <dbReference type="ARBA" id="ARBA00023136"/>
    </source>
</evidence>
<feature type="transmembrane region" description="Helical" evidence="9">
    <location>
        <begin position="188"/>
        <end position="206"/>
    </location>
</feature>
<reference evidence="10 11" key="1">
    <citation type="submission" date="2018-11" db="EMBL/GenBank/DDBJ databases">
        <title>Genomic Encyclopedia of Type Strains, Phase IV (KMG-IV): sequencing the most valuable type-strain genomes for metagenomic binning, comparative biology and taxonomic classification.</title>
        <authorList>
            <person name="Goeker M."/>
        </authorList>
    </citation>
    <scope>NUCLEOTIDE SEQUENCE [LARGE SCALE GENOMIC DNA]</scope>
    <source>
        <strain evidence="10 11">DSM 102936</strain>
    </source>
</reference>
<dbReference type="InterPro" id="IPR052157">
    <property type="entry name" value="BCAA_transport_permease"/>
</dbReference>
<evidence type="ECO:0000256" key="1">
    <source>
        <dbReference type="ARBA" id="ARBA00004651"/>
    </source>
</evidence>
<evidence type="ECO:0000256" key="3">
    <source>
        <dbReference type="ARBA" id="ARBA00022475"/>
    </source>
</evidence>
<comment type="similarity">
    <text evidence="8">Belongs to the binding-protein-dependent transport system permease family. LivHM subfamily.</text>
</comment>
<keyword evidence="4 9" id="KW-0812">Transmembrane</keyword>
<feature type="transmembrane region" description="Helical" evidence="9">
    <location>
        <begin position="140"/>
        <end position="161"/>
    </location>
</feature>
<protein>
    <submittedName>
        <fullName evidence="10">Branched-chain amino acid transport system permease protein/neutral amino acid transport system permease protein</fullName>
    </submittedName>
</protein>
<dbReference type="AlphaFoldDB" id="A0A3N5AXZ7"/>
<organism evidence="10 11">
    <name type="scientific">Thermodesulfitimonas autotrophica</name>
    <dbReference type="NCBI Taxonomy" id="1894989"/>
    <lineage>
        <taxon>Bacteria</taxon>
        <taxon>Bacillati</taxon>
        <taxon>Bacillota</taxon>
        <taxon>Clostridia</taxon>
        <taxon>Thermoanaerobacterales</taxon>
        <taxon>Thermoanaerobacteraceae</taxon>
        <taxon>Thermodesulfitimonas</taxon>
    </lineage>
</organism>
<feature type="transmembrane region" description="Helical" evidence="9">
    <location>
        <begin position="62"/>
        <end position="81"/>
    </location>
</feature>
<evidence type="ECO:0000256" key="9">
    <source>
        <dbReference type="SAM" id="Phobius"/>
    </source>
</evidence>
<keyword evidence="6 9" id="KW-1133">Transmembrane helix</keyword>
<feature type="transmembrane region" description="Helical" evidence="9">
    <location>
        <begin position="12"/>
        <end position="31"/>
    </location>
</feature>
<evidence type="ECO:0000256" key="5">
    <source>
        <dbReference type="ARBA" id="ARBA00022970"/>
    </source>
</evidence>